<dbReference type="AlphaFoldDB" id="A0A059B2B5"/>
<accession>A0A059B2B5</accession>
<protein>
    <submittedName>
        <fullName evidence="1">Uncharacterized protein</fullName>
    </submittedName>
</protein>
<evidence type="ECO:0000313" key="1">
    <source>
        <dbReference type="EMBL" id="KCW59805.1"/>
    </source>
</evidence>
<name>A0A059B2B5_EUCGR</name>
<dbReference type="InParanoid" id="A0A059B2B5"/>
<gene>
    <name evidence="1" type="ORF">EUGRSUZ_H02552</name>
</gene>
<reference evidence="1" key="1">
    <citation type="submission" date="2013-07" db="EMBL/GenBank/DDBJ databases">
        <title>The genome of Eucalyptus grandis.</title>
        <authorList>
            <person name="Schmutz J."/>
            <person name="Hayes R."/>
            <person name="Myburg A."/>
            <person name="Tuskan G."/>
            <person name="Grattapaglia D."/>
            <person name="Rokhsar D.S."/>
        </authorList>
    </citation>
    <scope>NUCLEOTIDE SEQUENCE</scope>
    <source>
        <tissue evidence="1">Leaf extractions</tissue>
    </source>
</reference>
<dbReference type="EMBL" id="KK198760">
    <property type="protein sequence ID" value="KCW59805.1"/>
    <property type="molecule type" value="Genomic_DNA"/>
</dbReference>
<organism evidence="1">
    <name type="scientific">Eucalyptus grandis</name>
    <name type="common">Flooded gum</name>
    <dbReference type="NCBI Taxonomy" id="71139"/>
    <lineage>
        <taxon>Eukaryota</taxon>
        <taxon>Viridiplantae</taxon>
        <taxon>Streptophyta</taxon>
        <taxon>Embryophyta</taxon>
        <taxon>Tracheophyta</taxon>
        <taxon>Spermatophyta</taxon>
        <taxon>Magnoliopsida</taxon>
        <taxon>eudicotyledons</taxon>
        <taxon>Gunneridae</taxon>
        <taxon>Pentapetalae</taxon>
        <taxon>rosids</taxon>
        <taxon>malvids</taxon>
        <taxon>Myrtales</taxon>
        <taxon>Myrtaceae</taxon>
        <taxon>Myrtoideae</taxon>
        <taxon>Eucalypteae</taxon>
        <taxon>Eucalyptus</taxon>
    </lineage>
</organism>
<proteinExistence type="predicted"/>
<dbReference type="Gramene" id="KCW59805">
    <property type="protein sequence ID" value="KCW59805"/>
    <property type="gene ID" value="EUGRSUZ_H02552"/>
</dbReference>
<sequence>MDTPDRKMNPVKNELIFYFVRKILGTFNFSGKKRRTKARVDRWTVSQYAVTNILMEHEHRRENTACGTFS</sequence>